<sequence>MTSFHDCAWCGRPDPTGGYVCPKCYRPVGHALQEMADLAGEPDVNITRQARYGDRDGPRSTEPPIPVDLKASNAAWAAAHVVVTWMDHIATARAVPLPRRRPRVVGPLCIAGWTALPGRCGHPSCDEIRDRRAEHPVAAAARFVVEHLHWLRRQPDATDAAEELLGAAHAVKRLVENPADRWYAGTCLTPIDADPEQRCTTELYAWPGVTWVRCPGCQTTHQTGPRVRWLLDEARDVRGTATQLATAAARLGRVCTPGQLRALAQRGRLRQATVELDGAEGPQELAVDVWVRPLYRFGDVLTVLDELAEQRRRDEEDRARRAAAKASRERQAALVDHEPDQGVRSDASGTSAPTSSVPGPAAGG</sequence>
<feature type="region of interest" description="Disordered" evidence="1">
    <location>
        <begin position="311"/>
        <end position="364"/>
    </location>
</feature>
<feature type="compositionally biased region" description="Polar residues" evidence="1">
    <location>
        <begin position="347"/>
        <end position="357"/>
    </location>
</feature>
<dbReference type="RefSeq" id="WP_091568913.1">
    <property type="nucleotide sequence ID" value="NZ_FLRH01000003.1"/>
</dbReference>
<name>A0A1A9B4A1_9ACTN</name>
<keyword evidence="3" id="KW-1185">Reference proteome</keyword>
<evidence type="ECO:0000256" key="1">
    <source>
        <dbReference type="SAM" id="MobiDB-lite"/>
    </source>
</evidence>
<dbReference type="Proteomes" id="UP000199558">
    <property type="component" value="Unassembled WGS sequence"/>
</dbReference>
<organism evidence="2 3">
    <name type="scientific">Micromonospora sediminicola</name>
    <dbReference type="NCBI Taxonomy" id="946078"/>
    <lineage>
        <taxon>Bacteria</taxon>
        <taxon>Bacillati</taxon>
        <taxon>Actinomycetota</taxon>
        <taxon>Actinomycetes</taxon>
        <taxon>Micromonosporales</taxon>
        <taxon>Micromonosporaceae</taxon>
        <taxon>Micromonospora</taxon>
    </lineage>
</organism>
<reference evidence="3" key="1">
    <citation type="submission" date="2016-06" db="EMBL/GenBank/DDBJ databases">
        <authorList>
            <person name="Varghese N."/>
            <person name="Submissions Spin"/>
        </authorList>
    </citation>
    <scope>NUCLEOTIDE SEQUENCE [LARGE SCALE GENOMIC DNA]</scope>
    <source>
        <strain evidence="3">DSM 45794</strain>
    </source>
</reference>
<gene>
    <name evidence="2" type="ORF">GA0070622_0911</name>
</gene>
<evidence type="ECO:0000313" key="3">
    <source>
        <dbReference type="Proteomes" id="UP000199558"/>
    </source>
</evidence>
<dbReference type="OrthoDB" id="3298569at2"/>
<protein>
    <submittedName>
        <fullName evidence="2">Uncharacterized protein</fullName>
    </submittedName>
</protein>
<accession>A0A1A9B4A1</accession>
<feature type="compositionally biased region" description="Basic and acidic residues" evidence="1">
    <location>
        <begin position="311"/>
        <end position="343"/>
    </location>
</feature>
<proteinExistence type="predicted"/>
<dbReference type="AlphaFoldDB" id="A0A1A9B4A1"/>
<dbReference type="STRING" id="946078.GA0070622_0911"/>
<evidence type="ECO:0000313" key="2">
    <source>
        <dbReference type="EMBL" id="SBT63943.1"/>
    </source>
</evidence>
<dbReference type="EMBL" id="FLRH01000003">
    <property type="protein sequence ID" value="SBT63943.1"/>
    <property type="molecule type" value="Genomic_DNA"/>
</dbReference>